<dbReference type="EMBL" id="JALD01000028">
    <property type="protein sequence ID" value="EUD12220.1"/>
    <property type="molecule type" value="Genomic_DNA"/>
</dbReference>
<accession>A0AAV3M985</accession>
<name>A0AAV3M985_9GAMM</name>
<dbReference type="Pfam" id="PF16928">
    <property type="entry name" value="Inj_translocase"/>
    <property type="match status" value="1"/>
</dbReference>
<feature type="coiled-coil region" evidence="1">
    <location>
        <begin position="248"/>
        <end position="291"/>
    </location>
</feature>
<dbReference type="RefSeq" id="WP_051489805.1">
    <property type="nucleotide sequence ID" value="NZ_JALD01000028.1"/>
</dbReference>
<evidence type="ECO:0000256" key="1">
    <source>
        <dbReference type="SAM" id="Coils"/>
    </source>
</evidence>
<comment type="caution">
    <text evidence="2">The sequence shown here is derived from an EMBL/GenBank/DDBJ whole genome shotgun (WGS) entry which is preliminary data.</text>
</comment>
<evidence type="ECO:0000313" key="2">
    <source>
        <dbReference type="EMBL" id="EUD12220.1"/>
    </source>
</evidence>
<gene>
    <name evidence="2" type="ORF">HMPREF1563_1313</name>
</gene>
<proteinExistence type="predicted"/>
<keyword evidence="1" id="KW-0175">Coiled coil</keyword>
<dbReference type="Proteomes" id="UP000022311">
    <property type="component" value="Unassembled WGS sequence"/>
</dbReference>
<reference evidence="2 3" key="1">
    <citation type="submission" date="2014-01" db="EMBL/GenBank/DDBJ databases">
        <authorList>
            <person name="Durkin A.S."/>
            <person name="McCorrison J."/>
            <person name="Torralba M."/>
            <person name="Gillis M."/>
            <person name="Haft D.H."/>
            <person name="Methe B."/>
            <person name="Sutton G."/>
            <person name="Nelson K.E."/>
        </authorList>
    </citation>
    <scope>NUCLEOTIDE SEQUENCE [LARGE SCALE GENOMIC DNA]</scope>
    <source>
        <strain evidence="2 3">205/92</strain>
    </source>
</reference>
<dbReference type="AlphaFoldDB" id="A0AAV3M985"/>
<dbReference type="InterPro" id="IPR031619">
    <property type="entry name" value="Inj_translocase"/>
</dbReference>
<sequence length="461" mass="50895">MATWNQNINSGGFLGGIGQVNDNAPRASDVNPTLGLIRENNDLQRSGANNWGLQGLAGLSGVAQVMSEQQKQERLKEFQGKWGQAMANNDTDTMKGLFAEYPEMEAQIGKGMDGINADVRKSISDLALGYNAAVVSGKPEEFIRANADKMRQYGFDPQVALSMAKENPNAAREYALGLGMMAEGSPELFINKVNNDANREIKRDELAETTRNNNMTNERGIRGQNLDYQSAMTGHSIAAQRLQLDRDIRIAETQEKVLDRKLQREKNELEREKLQQQIGEAREKAASAKNEKFNSVASSVDELTSALDVGNELNKLVNDNPTVVSRNQGGILGKLPNFTDDTKTLTAKTDEYNLKVVLPALKGRFGGNPTEGERAALMQSSNNMKNATSQDDYIRELGKSQDVIIGMQKRQIKSLGIPVTKSNDEATDVKMLLADPSLVSEYIKTYGYLPDEYYKLKRGDM</sequence>
<organism evidence="2 3">
    <name type="scientific">Providencia alcalifaciens 205/92</name>
    <dbReference type="NCBI Taxonomy" id="1256988"/>
    <lineage>
        <taxon>Bacteria</taxon>
        <taxon>Pseudomonadati</taxon>
        <taxon>Pseudomonadota</taxon>
        <taxon>Gammaproteobacteria</taxon>
        <taxon>Enterobacterales</taxon>
        <taxon>Morganellaceae</taxon>
        <taxon>Providencia</taxon>
    </lineage>
</organism>
<protein>
    <submittedName>
        <fullName evidence="2">Uncharacterized protein</fullName>
    </submittedName>
</protein>
<evidence type="ECO:0000313" key="3">
    <source>
        <dbReference type="Proteomes" id="UP000022311"/>
    </source>
</evidence>